<evidence type="ECO:0000313" key="3">
    <source>
        <dbReference type="EMBL" id="NJC22615.1"/>
    </source>
</evidence>
<comment type="caution">
    <text evidence="3">The sequence shown here is derived from an EMBL/GenBank/DDBJ whole genome shotgun (WGS) entry which is preliminary data.</text>
</comment>
<feature type="chain" id="PRO_5032562255" description="DUF732 domain-containing protein" evidence="1">
    <location>
        <begin position="25"/>
        <end position="102"/>
    </location>
</feature>
<dbReference type="PROSITE" id="PS51257">
    <property type="entry name" value="PROKAR_LIPOPROTEIN"/>
    <property type="match status" value="1"/>
</dbReference>
<feature type="domain" description="DUF732" evidence="2">
    <location>
        <begin position="31"/>
        <end position="100"/>
    </location>
</feature>
<dbReference type="Proteomes" id="UP000547458">
    <property type="component" value="Unassembled WGS sequence"/>
</dbReference>
<evidence type="ECO:0000256" key="1">
    <source>
        <dbReference type="SAM" id="SignalP"/>
    </source>
</evidence>
<keyword evidence="1" id="KW-0732">Signal</keyword>
<dbReference type="AlphaFoldDB" id="A0A846RSG0"/>
<protein>
    <recommendedName>
        <fullName evidence="2">DUF732 domain-containing protein</fullName>
    </recommendedName>
</protein>
<sequence length="102" mass="10871">MSKVNRMFAVVITAVLATGCSATASKPDPSAFLTAVRAEAPDAEFLTDEQILVVGEDVCSQLVEGKTIEDFENSEPGVTDETRERIAIMQRAAAEHLCPSAT</sequence>
<dbReference type="RefSeq" id="WP_167993319.1">
    <property type="nucleotide sequence ID" value="NZ_JAATJL010000001.1"/>
</dbReference>
<name>A0A846RSG0_9MICC</name>
<evidence type="ECO:0000313" key="4">
    <source>
        <dbReference type="Proteomes" id="UP000547458"/>
    </source>
</evidence>
<keyword evidence="4" id="KW-1185">Reference proteome</keyword>
<reference evidence="3 4" key="1">
    <citation type="submission" date="2020-03" db="EMBL/GenBank/DDBJ databases">
        <title>Sequencing the genomes of 1000 actinobacteria strains.</title>
        <authorList>
            <person name="Klenk H.-P."/>
        </authorList>
    </citation>
    <scope>NUCLEOTIDE SEQUENCE [LARGE SCALE GENOMIC DNA]</scope>
    <source>
        <strain evidence="3 4">DSM 16403</strain>
    </source>
</reference>
<dbReference type="EMBL" id="JAATJL010000001">
    <property type="protein sequence ID" value="NJC22615.1"/>
    <property type="molecule type" value="Genomic_DNA"/>
</dbReference>
<feature type="signal peptide" evidence="1">
    <location>
        <begin position="1"/>
        <end position="24"/>
    </location>
</feature>
<accession>A0A846RSG0</accession>
<evidence type="ECO:0000259" key="2">
    <source>
        <dbReference type="Pfam" id="PF05305"/>
    </source>
</evidence>
<organism evidence="3 4">
    <name type="scientific">Arthrobacter pigmenti</name>
    <dbReference type="NCBI Taxonomy" id="271432"/>
    <lineage>
        <taxon>Bacteria</taxon>
        <taxon>Bacillati</taxon>
        <taxon>Actinomycetota</taxon>
        <taxon>Actinomycetes</taxon>
        <taxon>Micrococcales</taxon>
        <taxon>Micrococcaceae</taxon>
        <taxon>Arthrobacter</taxon>
    </lineage>
</organism>
<dbReference type="InterPro" id="IPR007969">
    <property type="entry name" value="DUF732"/>
</dbReference>
<dbReference type="Pfam" id="PF05305">
    <property type="entry name" value="DUF732"/>
    <property type="match status" value="1"/>
</dbReference>
<gene>
    <name evidence="3" type="ORF">BJ994_001691</name>
</gene>
<proteinExistence type="predicted"/>